<keyword evidence="1" id="KW-1133">Transmembrane helix</keyword>
<dbReference type="AlphaFoldDB" id="A0A8J2Q9R8"/>
<protein>
    <submittedName>
        <fullName evidence="2">Uncharacterized protein</fullName>
    </submittedName>
</protein>
<evidence type="ECO:0000256" key="1">
    <source>
        <dbReference type="SAM" id="Phobius"/>
    </source>
</evidence>
<organism evidence="2 3">
    <name type="scientific">Cercopithifilaria johnstoni</name>
    <dbReference type="NCBI Taxonomy" id="2874296"/>
    <lineage>
        <taxon>Eukaryota</taxon>
        <taxon>Metazoa</taxon>
        <taxon>Ecdysozoa</taxon>
        <taxon>Nematoda</taxon>
        <taxon>Chromadorea</taxon>
        <taxon>Rhabditida</taxon>
        <taxon>Spirurina</taxon>
        <taxon>Spiruromorpha</taxon>
        <taxon>Filarioidea</taxon>
        <taxon>Onchocercidae</taxon>
        <taxon>Cercopithifilaria</taxon>
    </lineage>
</organism>
<keyword evidence="1" id="KW-0472">Membrane</keyword>
<accession>A0A8J2Q9R8</accession>
<keyword evidence="3" id="KW-1185">Reference proteome</keyword>
<comment type="caution">
    <text evidence="2">The sequence shown here is derived from an EMBL/GenBank/DDBJ whole genome shotgun (WGS) entry which is preliminary data.</text>
</comment>
<sequence>MVRQYLSDSFPADEKANDPTATADFSELSFPDYYDTSIPLGLFRINQAIQNFSIPINDKISLMPNYINLHKEMLADEQQRAGYITHKRLYFRNLVHLGKDCQKENAPFVFGNQRIVSLMHERNMPFEIPCFTCLKKLPSANIVNNFYILPRRDVFVPIPFNQRIEAFSAYEFDIQKEDDNNDEEKHLVISPTTTTSLLFANETNATTEKMTTKTIKMEKILMKRQYHRIPFAAFLYNFATKKFTDPNDEDKRTAFRGPYLADRWWDRMVVNGDNLEVAIPIPDGRLRINPDPGRLRQYYPHFNSMTIVCAQQVDGALIETDVIVNVDTLVEDPIDEKPECLFSLHFSEKQKQKCATKYHSFQERRKDDYGKLDYRYRIRDYQPIPANFRAIMKSEYNLKIDIGYEQWSCCTACCCTKKACRREFALDKDECRKLESYRSRLAYMSFFKIDPLKRITLSLNVSKDNNYMKEVIMTFDKYLSSDPYFTIGIPIHSTLMITDAYWRKLRHHLLEQMLGKNYAIQKGKGRLGLFVESESCDESEQKLNCDVLEKCRQDAQQMRIFSGKMRPLKIIKPSKNVFMGCSEELITEEISINDIENYGALKLGHNYLIIINETIFGTIIKVTWKSGFYQIPDYNYQLPCSLQRVAVASNKKGLLIIGARKEDTRWPYVGKAILGEDGSETYFKIILKFMRPEIDDPMTTTWTIIISLMFTILSVIFVIVYVIEFRHKRSNFKQYSHKESSV</sequence>
<keyword evidence="1" id="KW-0812">Transmembrane</keyword>
<gene>
    <name evidence="2" type="ORF">CJOHNSTONI_LOCUS3967</name>
</gene>
<reference evidence="2" key="1">
    <citation type="submission" date="2021-09" db="EMBL/GenBank/DDBJ databases">
        <authorList>
            <consortium name="Pathogen Informatics"/>
        </authorList>
    </citation>
    <scope>NUCLEOTIDE SEQUENCE</scope>
</reference>
<feature type="transmembrane region" description="Helical" evidence="1">
    <location>
        <begin position="702"/>
        <end position="723"/>
    </location>
</feature>
<evidence type="ECO:0000313" key="2">
    <source>
        <dbReference type="EMBL" id="CAG9533769.1"/>
    </source>
</evidence>
<dbReference type="EMBL" id="CAKAEH010001266">
    <property type="protein sequence ID" value="CAG9533769.1"/>
    <property type="molecule type" value="Genomic_DNA"/>
</dbReference>
<evidence type="ECO:0000313" key="3">
    <source>
        <dbReference type="Proteomes" id="UP000746747"/>
    </source>
</evidence>
<dbReference type="Proteomes" id="UP000746747">
    <property type="component" value="Unassembled WGS sequence"/>
</dbReference>
<dbReference type="OrthoDB" id="5820734at2759"/>
<name>A0A8J2Q9R8_9BILA</name>
<proteinExistence type="predicted"/>